<accession>A0A3E0JZW5</accession>
<sequence>MEPPIKMRTGTERIRFRCVSAFLAVGNPYHTEAKLQRPGIGEIENFRRPIPCKNGNVLIEYVTDGISCHWRGNDPMTNSFVRPLPASERCRERRNFRKKVRAPRGAHAPKTKKRE</sequence>
<feature type="compositionally biased region" description="Basic residues" evidence="1">
    <location>
        <begin position="94"/>
        <end position="115"/>
    </location>
</feature>
<proteinExistence type="predicted"/>
<dbReference type="Proteomes" id="UP000257014">
    <property type="component" value="Unassembled WGS sequence"/>
</dbReference>
<dbReference type="AlphaFoldDB" id="A0A3E0JZW5"/>
<evidence type="ECO:0000313" key="3">
    <source>
        <dbReference type="Proteomes" id="UP000257014"/>
    </source>
</evidence>
<organism evidence="2 3">
    <name type="scientific">Caldibacillus debilis</name>
    <dbReference type="NCBI Taxonomy" id="301148"/>
    <lineage>
        <taxon>Bacteria</taxon>
        <taxon>Bacillati</taxon>
        <taxon>Bacillota</taxon>
        <taxon>Bacilli</taxon>
        <taxon>Bacillales</taxon>
        <taxon>Bacillaceae</taxon>
        <taxon>Caldibacillus</taxon>
    </lineage>
</organism>
<gene>
    <name evidence="2" type="ORF">C6P37_14235</name>
</gene>
<dbReference type="EMBL" id="QEWE01000029">
    <property type="protein sequence ID" value="REJ25898.1"/>
    <property type="molecule type" value="Genomic_DNA"/>
</dbReference>
<feature type="region of interest" description="Disordered" evidence="1">
    <location>
        <begin position="92"/>
        <end position="115"/>
    </location>
</feature>
<reference evidence="2 3" key="1">
    <citation type="submission" date="2018-03" db="EMBL/GenBank/DDBJ databases">
        <authorList>
            <person name="Keele B.F."/>
        </authorList>
    </citation>
    <scope>NUCLEOTIDE SEQUENCE [LARGE SCALE GENOMIC DNA]</scope>
    <source>
        <strain evidence="2">ZCTH4_d</strain>
    </source>
</reference>
<evidence type="ECO:0000313" key="2">
    <source>
        <dbReference type="EMBL" id="REJ25898.1"/>
    </source>
</evidence>
<evidence type="ECO:0000256" key="1">
    <source>
        <dbReference type="SAM" id="MobiDB-lite"/>
    </source>
</evidence>
<protein>
    <submittedName>
        <fullName evidence="2">Uncharacterized protein</fullName>
    </submittedName>
</protein>
<name>A0A3E0JZW5_9BACI</name>
<comment type="caution">
    <text evidence="2">The sequence shown here is derived from an EMBL/GenBank/DDBJ whole genome shotgun (WGS) entry which is preliminary data.</text>
</comment>